<sequence length="83" mass="9609">MQVKNLILVGTLEKCVFSFSSILILKSYSTCGNSLRIAFETKAERSLKLKRLSAKRSLWIAFYIETKDEILHYVSFIQFINQS</sequence>
<proteinExistence type="predicted"/>
<dbReference type="AlphaFoldDB" id="A0A828Y5T9"/>
<dbReference type="Proteomes" id="UP000006339">
    <property type="component" value="Unassembled WGS sequence"/>
</dbReference>
<dbReference type="EMBL" id="AKWH02000032">
    <property type="protein sequence ID" value="EKO51774.1"/>
    <property type="molecule type" value="Genomic_DNA"/>
</dbReference>
<comment type="caution">
    <text evidence="1">The sequence shown here is derived from an EMBL/GenBank/DDBJ whole genome shotgun (WGS) entry which is preliminary data.</text>
</comment>
<evidence type="ECO:0000313" key="2">
    <source>
        <dbReference type="Proteomes" id="UP000006339"/>
    </source>
</evidence>
<name>A0A828Y5T9_9LEPT</name>
<evidence type="ECO:0000313" key="1">
    <source>
        <dbReference type="EMBL" id="EKO51774.1"/>
    </source>
</evidence>
<keyword evidence="2" id="KW-1185">Reference proteome</keyword>
<dbReference type="AntiFam" id="ANF00001">
    <property type="entry name" value="Shadow ORF"/>
</dbReference>
<organism evidence="1 2">
    <name type="scientific">Leptospira kirschneri str. 200802841</name>
    <dbReference type="NCBI Taxonomy" id="1193047"/>
    <lineage>
        <taxon>Bacteria</taxon>
        <taxon>Pseudomonadati</taxon>
        <taxon>Spirochaetota</taxon>
        <taxon>Spirochaetia</taxon>
        <taxon>Leptospirales</taxon>
        <taxon>Leptospiraceae</taxon>
        <taxon>Leptospira</taxon>
    </lineage>
</organism>
<accession>A0A828Y5T9</accession>
<reference evidence="1" key="1">
    <citation type="submission" date="2012-10" db="EMBL/GenBank/DDBJ databases">
        <authorList>
            <person name="Harkins D.M."/>
            <person name="Durkin A.S."/>
            <person name="Brinkac L.M."/>
            <person name="Selengut J.D."/>
            <person name="Sanka R."/>
            <person name="DePew J."/>
            <person name="Purushe J."/>
            <person name="Picardeau M."/>
            <person name="Werts C."/>
            <person name="Goarant C."/>
            <person name="Vinetz J.M."/>
            <person name="Sutton G.G."/>
            <person name="Nelson W.C."/>
            <person name="Fouts D.E."/>
        </authorList>
    </citation>
    <scope>NUCLEOTIDE SEQUENCE [LARGE SCALE GENOMIC DNA]</scope>
    <source>
        <strain evidence="1">200802841</strain>
    </source>
</reference>
<protein>
    <submittedName>
        <fullName evidence="1">Uncharacterized protein</fullName>
    </submittedName>
</protein>
<gene>
    <name evidence="1" type="ORF">LEP1GSC131_1363</name>
</gene>